<dbReference type="STRING" id="1081109.A0A167ZFC9"/>
<dbReference type="OrthoDB" id="4960792at2759"/>
<feature type="region of interest" description="Disordered" evidence="1">
    <location>
        <begin position="188"/>
        <end position="208"/>
    </location>
</feature>
<dbReference type="EMBL" id="AZGY01000015">
    <property type="protein sequence ID" value="KZZ92588.1"/>
    <property type="molecule type" value="Genomic_DNA"/>
</dbReference>
<comment type="caution">
    <text evidence="2">The sequence shown here is derived from an EMBL/GenBank/DDBJ whole genome shotgun (WGS) entry which is preliminary data.</text>
</comment>
<proteinExistence type="predicted"/>
<evidence type="ECO:0000256" key="1">
    <source>
        <dbReference type="SAM" id="MobiDB-lite"/>
    </source>
</evidence>
<name>A0A167ZFC9_9HYPO</name>
<reference evidence="2 3" key="1">
    <citation type="journal article" date="2016" name="Genome Biol. Evol.">
        <title>Divergent and convergent evolution of fungal pathogenicity.</title>
        <authorList>
            <person name="Shang Y."/>
            <person name="Xiao G."/>
            <person name="Zheng P."/>
            <person name="Cen K."/>
            <person name="Zhan S."/>
            <person name="Wang C."/>
        </authorList>
    </citation>
    <scope>NUCLEOTIDE SEQUENCE [LARGE SCALE GENOMIC DNA]</scope>
    <source>
        <strain evidence="2 3">RCEF 2490</strain>
    </source>
</reference>
<gene>
    <name evidence="2" type="ORF">AAL_06214</name>
</gene>
<sequence>MPIFAPIDEENLMSQGLLSPPSEHGTRRIHKRRLHQFSDREYSDIPLTPSSLSSDDSSSIIPENMLSIATIKYVGFDDATAHSIWRTWLTWTPDGRVQETENSKDCDFSFFEHLISSVIRHKPHDVFSEDDQEWRNLLQRMGIDQRTQNAIMDPFFKVCRLNGTCVECVEETVEARYRTLEMIQAESRKRDMELQRQRHRQGPGPQSS</sequence>
<dbReference type="AlphaFoldDB" id="A0A167ZFC9"/>
<evidence type="ECO:0000313" key="3">
    <source>
        <dbReference type="Proteomes" id="UP000078544"/>
    </source>
</evidence>
<organism evidence="2 3">
    <name type="scientific">Moelleriella libera RCEF 2490</name>
    <dbReference type="NCBI Taxonomy" id="1081109"/>
    <lineage>
        <taxon>Eukaryota</taxon>
        <taxon>Fungi</taxon>
        <taxon>Dikarya</taxon>
        <taxon>Ascomycota</taxon>
        <taxon>Pezizomycotina</taxon>
        <taxon>Sordariomycetes</taxon>
        <taxon>Hypocreomycetidae</taxon>
        <taxon>Hypocreales</taxon>
        <taxon>Clavicipitaceae</taxon>
        <taxon>Moelleriella</taxon>
    </lineage>
</organism>
<keyword evidence="3" id="KW-1185">Reference proteome</keyword>
<evidence type="ECO:0000313" key="2">
    <source>
        <dbReference type="EMBL" id="KZZ92588.1"/>
    </source>
</evidence>
<protein>
    <submittedName>
        <fullName evidence="2">Uncharacterized protein</fullName>
    </submittedName>
</protein>
<dbReference type="Proteomes" id="UP000078544">
    <property type="component" value="Unassembled WGS sequence"/>
</dbReference>
<accession>A0A167ZFC9</accession>